<dbReference type="GO" id="GO:0046872">
    <property type="term" value="F:metal ion binding"/>
    <property type="evidence" value="ECO:0007669"/>
    <property type="project" value="UniProtKB-KW"/>
</dbReference>
<protein>
    <recommendedName>
        <fullName evidence="3">hydroxymethylglutaryl-CoA lyase</fullName>
        <ecNumber evidence="3">4.1.3.4</ecNumber>
    </recommendedName>
</protein>
<dbReference type="NCBIfam" id="NF004283">
    <property type="entry name" value="PRK05692.1"/>
    <property type="match status" value="1"/>
</dbReference>
<dbReference type="Proteomes" id="UP001146351">
    <property type="component" value="Unassembled WGS sequence"/>
</dbReference>
<evidence type="ECO:0000259" key="7">
    <source>
        <dbReference type="PROSITE" id="PS50991"/>
    </source>
</evidence>
<dbReference type="CDD" id="cd07938">
    <property type="entry name" value="DRE_TIM_HMGL"/>
    <property type="match status" value="1"/>
</dbReference>
<dbReference type="PANTHER" id="PTHR42738:SF17">
    <property type="entry name" value="HYDROXYMETHYLGLUTARYL-COA LYASE"/>
    <property type="match status" value="1"/>
</dbReference>
<dbReference type="SUPFAM" id="SSF51569">
    <property type="entry name" value="Aldolase"/>
    <property type="match status" value="1"/>
</dbReference>
<proteinExistence type="inferred from homology"/>
<comment type="catalytic activity">
    <reaction evidence="6">
        <text>(3S)-3-hydroxy-3-methylglutaryl-CoA = acetoacetate + acetyl-CoA</text>
        <dbReference type="Rhea" id="RHEA:24404"/>
        <dbReference type="ChEBI" id="CHEBI:13705"/>
        <dbReference type="ChEBI" id="CHEBI:43074"/>
        <dbReference type="ChEBI" id="CHEBI:57288"/>
        <dbReference type="EC" id="4.1.3.4"/>
    </reaction>
</comment>
<evidence type="ECO:0000256" key="6">
    <source>
        <dbReference type="ARBA" id="ARBA00049877"/>
    </source>
</evidence>
<dbReference type="InterPro" id="IPR043594">
    <property type="entry name" value="HMGL"/>
</dbReference>
<dbReference type="EC" id="4.1.3.4" evidence="3"/>
<accession>A0A9W9HSF6</accession>
<dbReference type="PROSITE" id="PS50991">
    <property type="entry name" value="PYR_CT"/>
    <property type="match status" value="1"/>
</dbReference>
<dbReference type="AlphaFoldDB" id="A0A9W9HSF6"/>
<dbReference type="EMBL" id="JAPQKO010000006">
    <property type="protein sequence ID" value="KAJ5155325.1"/>
    <property type="molecule type" value="Genomic_DNA"/>
</dbReference>
<dbReference type="Pfam" id="PF00682">
    <property type="entry name" value="HMGL-like"/>
    <property type="match status" value="1"/>
</dbReference>
<evidence type="ECO:0000313" key="9">
    <source>
        <dbReference type="Proteomes" id="UP001146351"/>
    </source>
</evidence>
<evidence type="ECO:0000256" key="2">
    <source>
        <dbReference type="ARBA" id="ARBA00009405"/>
    </source>
</evidence>
<dbReference type="GO" id="GO:0004419">
    <property type="term" value="F:hydroxymethylglutaryl-CoA lyase activity"/>
    <property type="evidence" value="ECO:0007669"/>
    <property type="project" value="UniProtKB-EC"/>
</dbReference>
<keyword evidence="9" id="KW-1185">Reference proteome</keyword>
<dbReference type="PANTHER" id="PTHR42738">
    <property type="entry name" value="HYDROXYMETHYLGLUTARYL-COA LYASE"/>
    <property type="match status" value="1"/>
</dbReference>
<evidence type="ECO:0000256" key="5">
    <source>
        <dbReference type="ARBA" id="ARBA00023239"/>
    </source>
</evidence>
<name>A0A9W9HSF6_9EURO</name>
<evidence type="ECO:0000256" key="1">
    <source>
        <dbReference type="ARBA" id="ARBA00005143"/>
    </source>
</evidence>
<feature type="non-terminal residue" evidence="8">
    <location>
        <position position="438"/>
    </location>
</feature>
<evidence type="ECO:0000313" key="8">
    <source>
        <dbReference type="EMBL" id="KAJ5155325.1"/>
    </source>
</evidence>
<comment type="caution">
    <text evidence="8">The sequence shown here is derived from an EMBL/GenBank/DDBJ whole genome shotgun (WGS) entry which is preliminary data.</text>
</comment>
<keyword evidence="5" id="KW-0456">Lyase</keyword>
<dbReference type="InterPro" id="IPR000891">
    <property type="entry name" value="PYR_CT"/>
</dbReference>
<dbReference type="FunFam" id="3.20.20.70:FF:000071">
    <property type="entry name" value="Hydroxymethylglutaryl-CoA lyase"/>
    <property type="match status" value="1"/>
</dbReference>
<feature type="domain" description="Pyruvate carboxyltransferase" evidence="7">
    <location>
        <begin position="27"/>
        <end position="300"/>
    </location>
</feature>
<sequence length="438" mass="46792">DNSPSPWHQPGIGVSTKMTIQQHTSAVRIVEVGPRDGLQTIHDPVPTMTKLHLIQRLYQAGLRSIELTSAVSPKVIPQLADCRDVLASSQVQDLLPDPGLHLPVLVPNTKGLEIAAKHSVREVAVFVSATEGFSRANINCTVDEGIQRAQRVIEHASILGIHVRGYVSCIFSDPYDGPTPPSQVLHCVKALLDAGCYEVSLGDTLGIGSPSNVRSLVTYLTSNGIPASSLAGHFHDTYGQAVANVWEAYGCGIRVFDSSVGGLGGCPFAPGAKGNVASEDVVYMFHNAGIATGIDLPKLVHVGDWISKEVGKPNSSRVEAVLGTGNSAQTVFTEQDSPARDIPTVADHILTRQTGVNIRDTCSRPRSGNELTASGITDLTGQIDSLISRIIHTADNGQLCDGIDLYEKTTDEKYDEGDHDQMERLVTLIQVSDSVPED</sequence>
<evidence type="ECO:0000256" key="4">
    <source>
        <dbReference type="ARBA" id="ARBA00022723"/>
    </source>
</evidence>
<dbReference type="Gene3D" id="3.20.20.70">
    <property type="entry name" value="Aldolase class I"/>
    <property type="match status" value="1"/>
</dbReference>
<dbReference type="GO" id="GO:0046951">
    <property type="term" value="P:ketone body biosynthetic process"/>
    <property type="evidence" value="ECO:0007669"/>
    <property type="project" value="TreeGrafter"/>
</dbReference>
<dbReference type="OrthoDB" id="10253869at2759"/>
<keyword evidence="4" id="KW-0479">Metal-binding</keyword>
<reference evidence="8" key="2">
    <citation type="journal article" date="2023" name="IMA Fungus">
        <title>Comparative genomic study of the Penicillium genus elucidates a diverse pangenome and 15 lateral gene transfer events.</title>
        <authorList>
            <person name="Petersen C."/>
            <person name="Sorensen T."/>
            <person name="Nielsen M.R."/>
            <person name="Sondergaard T.E."/>
            <person name="Sorensen J.L."/>
            <person name="Fitzpatrick D.A."/>
            <person name="Frisvad J.C."/>
            <person name="Nielsen K.L."/>
        </authorList>
    </citation>
    <scope>NUCLEOTIDE SEQUENCE</scope>
    <source>
        <strain evidence="8">IBT 21917</strain>
    </source>
</reference>
<dbReference type="InterPro" id="IPR013785">
    <property type="entry name" value="Aldolase_TIM"/>
</dbReference>
<dbReference type="GO" id="GO:0006552">
    <property type="term" value="P:L-leucine catabolic process"/>
    <property type="evidence" value="ECO:0007669"/>
    <property type="project" value="TreeGrafter"/>
</dbReference>
<evidence type="ECO:0000256" key="3">
    <source>
        <dbReference type="ARBA" id="ARBA00012910"/>
    </source>
</evidence>
<reference evidence="8" key="1">
    <citation type="submission" date="2022-11" db="EMBL/GenBank/DDBJ databases">
        <authorList>
            <person name="Petersen C."/>
        </authorList>
    </citation>
    <scope>NUCLEOTIDE SEQUENCE</scope>
    <source>
        <strain evidence="8">IBT 21917</strain>
    </source>
</reference>
<comment type="similarity">
    <text evidence="2">Belongs to the HMG-CoA lyase family.</text>
</comment>
<comment type="pathway">
    <text evidence="1">Metabolic intermediate metabolism; (S)-3-hydroxy-3-methylglutaryl-CoA degradation; acetoacetate from (S)-3-hydroxy-3-methylglutaryl-CoA: step 1/1.</text>
</comment>
<organism evidence="8 9">
    <name type="scientific">Penicillium capsulatum</name>
    <dbReference type="NCBI Taxonomy" id="69766"/>
    <lineage>
        <taxon>Eukaryota</taxon>
        <taxon>Fungi</taxon>
        <taxon>Dikarya</taxon>
        <taxon>Ascomycota</taxon>
        <taxon>Pezizomycotina</taxon>
        <taxon>Eurotiomycetes</taxon>
        <taxon>Eurotiomycetidae</taxon>
        <taxon>Eurotiales</taxon>
        <taxon>Aspergillaceae</taxon>
        <taxon>Penicillium</taxon>
    </lineage>
</organism>
<gene>
    <name evidence="8" type="ORF">N7492_008128</name>
</gene>